<dbReference type="EMBL" id="LAZR01068769">
    <property type="protein sequence ID" value="KKK49017.1"/>
    <property type="molecule type" value="Genomic_DNA"/>
</dbReference>
<dbReference type="AlphaFoldDB" id="A0A0F8VXG8"/>
<reference evidence="1" key="1">
    <citation type="journal article" date="2015" name="Nature">
        <title>Complex archaea that bridge the gap between prokaryotes and eukaryotes.</title>
        <authorList>
            <person name="Spang A."/>
            <person name="Saw J.H."/>
            <person name="Jorgensen S.L."/>
            <person name="Zaremba-Niedzwiedzka K."/>
            <person name="Martijn J."/>
            <person name="Lind A.E."/>
            <person name="van Eijk R."/>
            <person name="Schleper C."/>
            <person name="Guy L."/>
            <person name="Ettema T.J."/>
        </authorList>
    </citation>
    <scope>NUCLEOTIDE SEQUENCE</scope>
</reference>
<accession>A0A0F8VXG8</accession>
<sequence>MLSNNDKDLIRKAMKEPGWDLIKKEMLGQASTYRDIAEQPDMEEHYRLILFSKAQGIEEFYRLSQDLIK</sequence>
<organism evidence="1">
    <name type="scientific">marine sediment metagenome</name>
    <dbReference type="NCBI Taxonomy" id="412755"/>
    <lineage>
        <taxon>unclassified sequences</taxon>
        <taxon>metagenomes</taxon>
        <taxon>ecological metagenomes</taxon>
    </lineage>
</organism>
<gene>
    <name evidence="1" type="ORF">LCGC14_3139300</name>
</gene>
<name>A0A0F8VXG8_9ZZZZ</name>
<evidence type="ECO:0000313" key="1">
    <source>
        <dbReference type="EMBL" id="KKK49017.1"/>
    </source>
</evidence>
<proteinExistence type="predicted"/>
<comment type="caution">
    <text evidence="1">The sequence shown here is derived from an EMBL/GenBank/DDBJ whole genome shotgun (WGS) entry which is preliminary data.</text>
</comment>
<protein>
    <submittedName>
        <fullName evidence="1">Uncharacterized protein</fullName>
    </submittedName>
</protein>